<comment type="caution">
    <text evidence="2">The sequence shown here is derived from an EMBL/GenBank/DDBJ whole genome shotgun (WGS) entry which is preliminary data.</text>
</comment>
<reference evidence="2" key="2">
    <citation type="submission" date="2018-07" db="EMBL/GenBank/DDBJ databases">
        <authorList>
            <person name="Mckenzie S.K."/>
            <person name="Kronauer D.J.C."/>
        </authorList>
    </citation>
    <scope>NUCLEOTIDE SEQUENCE</scope>
    <source>
        <strain evidence="2">Clonal line C1</strain>
    </source>
</reference>
<organism evidence="2">
    <name type="scientific">Ooceraea biroi</name>
    <name type="common">Clonal raider ant</name>
    <name type="synonym">Cerapachys biroi</name>
    <dbReference type="NCBI Taxonomy" id="2015173"/>
    <lineage>
        <taxon>Eukaryota</taxon>
        <taxon>Metazoa</taxon>
        <taxon>Ecdysozoa</taxon>
        <taxon>Arthropoda</taxon>
        <taxon>Hexapoda</taxon>
        <taxon>Insecta</taxon>
        <taxon>Pterygota</taxon>
        <taxon>Neoptera</taxon>
        <taxon>Endopterygota</taxon>
        <taxon>Hymenoptera</taxon>
        <taxon>Apocrita</taxon>
        <taxon>Aculeata</taxon>
        <taxon>Formicoidea</taxon>
        <taxon>Formicidae</taxon>
        <taxon>Dorylinae</taxon>
        <taxon>Ooceraea</taxon>
    </lineage>
</organism>
<name>A0A3L8D4J6_OOCBI</name>
<gene>
    <name evidence="2" type="ORF">DMN91_012645</name>
</gene>
<sequence length="161" mass="18854">MSALCAVETAWPENRCNRRPNRKCNRLPRKFLVRNVKVGNKKLVSSRSPHSTRRSARRPDKGNEVFLLFPLGNPEGEKKGERATRGGTERKDGHWIISCRRAYCICKCHCSHDRHGDLTAFRYCVRSHVHCARKVSRRTHIRGILYHKNYSLQTYEWHKNS</sequence>
<proteinExistence type="predicted"/>
<dbReference type="EMBL" id="QOIP01000014">
    <property type="protein sequence ID" value="RLU14758.1"/>
    <property type="molecule type" value="Genomic_DNA"/>
</dbReference>
<dbReference type="AlphaFoldDB" id="A0A3L8D4J6"/>
<dbReference type="Proteomes" id="UP000279307">
    <property type="component" value="Chromosome 14"/>
</dbReference>
<reference evidence="2" key="1">
    <citation type="journal article" date="2018" name="Genome Res.">
        <title>The genomic architecture and molecular evolution of ant odorant receptors.</title>
        <authorList>
            <person name="McKenzie S.K."/>
            <person name="Kronauer D.J.C."/>
        </authorList>
    </citation>
    <scope>NUCLEOTIDE SEQUENCE [LARGE SCALE GENOMIC DNA]</scope>
    <source>
        <strain evidence="2">Clonal line C1</strain>
    </source>
</reference>
<feature type="region of interest" description="Disordered" evidence="1">
    <location>
        <begin position="42"/>
        <end position="61"/>
    </location>
</feature>
<evidence type="ECO:0000313" key="2">
    <source>
        <dbReference type="EMBL" id="RLU14758.1"/>
    </source>
</evidence>
<accession>A0A3L8D4J6</accession>
<evidence type="ECO:0000256" key="1">
    <source>
        <dbReference type="SAM" id="MobiDB-lite"/>
    </source>
</evidence>
<protein>
    <submittedName>
        <fullName evidence="2">Uncharacterized protein</fullName>
    </submittedName>
</protein>